<dbReference type="Proteomes" id="UP000886687">
    <property type="component" value="Unassembled WGS sequence"/>
</dbReference>
<dbReference type="AlphaFoldDB" id="A0A9E4K5X5"/>
<protein>
    <submittedName>
        <fullName evidence="1">Nitrogen fixation protein</fullName>
    </submittedName>
</protein>
<dbReference type="SUPFAM" id="SSF53146">
    <property type="entry name" value="Nitrogenase accessory factor-like"/>
    <property type="match status" value="1"/>
</dbReference>
<dbReference type="InterPro" id="IPR036105">
    <property type="entry name" value="DiNase_FeMo-co_biosyn_sf"/>
</dbReference>
<proteinExistence type="predicted"/>
<dbReference type="EMBL" id="JAEPDI010000012">
    <property type="protein sequence ID" value="MCG7940060.1"/>
    <property type="molecule type" value="Genomic_DNA"/>
</dbReference>
<evidence type="ECO:0000313" key="1">
    <source>
        <dbReference type="EMBL" id="MCG7940060.1"/>
    </source>
</evidence>
<name>A0A9E4K5X5_9GAMM</name>
<accession>A0A9E4K5X5</accession>
<organism evidence="1 2">
    <name type="scientific">Candidatus Thiodiazotropha lotti</name>
    <dbReference type="NCBI Taxonomy" id="2792787"/>
    <lineage>
        <taxon>Bacteria</taxon>
        <taxon>Pseudomonadati</taxon>
        <taxon>Pseudomonadota</taxon>
        <taxon>Gammaproteobacteria</taxon>
        <taxon>Chromatiales</taxon>
        <taxon>Sedimenticolaceae</taxon>
        <taxon>Candidatus Thiodiazotropha</taxon>
    </lineage>
</organism>
<gene>
    <name evidence="1" type="ORF">JAZ04_14565</name>
</gene>
<evidence type="ECO:0000313" key="2">
    <source>
        <dbReference type="Proteomes" id="UP000886687"/>
    </source>
</evidence>
<comment type="caution">
    <text evidence="1">The sequence shown here is derived from an EMBL/GenBank/DDBJ whole genome shotgun (WGS) entry which is preliminary data.</text>
</comment>
<dbReference type="Gene3D" id="3.30.420.130">
    <property type="entry name" value="Dinitrogenase iron-molybdenum cofactor biosynthesis domain"/>
    <property type="match status" value="1"/>
</dbReference>
<reference evidence="1" key="1">
    <citation type="journal article" date="2021" name="Proc. Natl. Acad. Sci. U.S.A.">
        <title>Global biogeography of chemosynthetic symbionts reveals both localized and globally distributed symbiont groups. .</title>
        <authorList>
            <person name="Osvatic J.T."/>
            <person name="Wilkins L.G.E."/>
            <person name="Leibrecht L."/>
            <person name="Leray M."/>
            <person name="Zauner S."/>
            <person name="Polzin J."/>
            <person name="Camacho Y."/>
            <person name="Gros O."/>
            <person name="van Gils J.A."/>
            <person name="Eisen J.A."/>
            <person name="Petersen J.M."/>
            <person name="Yuen B."/>
        </authorList>
    </citation>
    <scope>NUCLEOTIDE SEQUENCE</scope>
    <source>
        <strain evidence="1">MAGL173</strain>
    </source>
</reference>
<sequence>MKMMKIAVTSQNFRTITPHAGKCRRFLILGRNKQGELIELDRLDLPKEMSMHEFKGLRHPLFDSDILLTASAGQGFIRRLQQEQVKVICTSETDPYRAADAFLEGEPLPVVEADAHHQKSAPIMPKPG</sequence>